<feature type="compositionally biased region" description="Acidic residues" evidence="10">
    <location>
        <begin position="375"/>
        <end position="393"/>
    </location>
</feature>
<proteinExistence type="inferred from homology"/>
<evidence type="ECO:0000256" key="5">
    <source>
        <dbReference type="ARBA" id="ARBA00022573"/>
    </source>
</evidence>
<evidence type="ECO:0000256" key="4">
    <source>
        <dbReference type="ARBA" id="ARBA00015486"/>
    </source>
</evidence>
<evidence type="ECO:0000256" key="10">
    <source>
        <dbReference type="SAM" id="MobiDB-lite"/>
    </source>
</evidence>
<organism evidence="11">
    <name type="scientific">freshwater metagenome</name>
    <dbReference type="NCBI Taxonomy" id="449393"/>
    <lineage>
        <taxon>unclassified sequences</taxon>
        <taxon>metagenomes</taxon>
        <taxon>ecological metagenomes</taxon>
    </lineage>
</organism>
<dbReference type="HAMAP" id="MF_00230">
    <property type="entry name" value="CobT"/>
    <property type="match status" value="1"/>
</dbReference>
<dbReference type="InterPro" id="IPR017846">
    <property type="entry name" value="Nict_dMeBzImd_PRibTrfase_bact"/>
</dbReference>
<dbReference type="Pfam" id="PF02277">
    <property type="entry name" value="DBI_PRT"/>
    <property type="match status" value="1"/>
</dbReference>
<feature type="region of interest" description="Disordered" evidence="10">
    <location>
        <begin position="365"/>
        <end position="393"/>
    </location>
</feature>
<keyword evidence="6" id="KW-0328">Glycosyltransferase</keyword>
<evidence type="ECO:0000313" key="11">
    <source>
        <dbReference type="EMBL" id="CAB4962773.1"/>
    </source>
</evidence>
<evidence type="ECO:0000256" key="3">
    <source>
        <dbReference type="ARBA" id="ARBA00011991"/>
    </source>
</evidence>
<dbReference type="UniPathway" id="UPA00061">
    <property type="reaction ID" value="UER00516"/>
</dbReference>
<reference evidence="11" key="1">
    <citation type="submission" date="2020-05" db="EMBL/GenBank/DDBJ databases">
        <authorList>
            <person name="Chiriac C."/>
            <person name="Salcher M."/>
            <person name="Ghai R."/>
            <person name="Kavagutti S V."/>
        </authorList>
    </citation>
    <scope>NUCLEOTIDE SEQUENCE</scope>
</reference>
<accession>A0A6J7L791</accession>
<dbReference type="PANTHER" id="PTHR43463">
    <property type="entry name" value="NICOTINATE-NUCLEOTIDE--DIMETHYLBENZIMIDAZOLE PHOSPHORIBOSYLTRANSFERASE"/>
    <property type="match status" value="1"/>
</dbReference>
<evidence type="ECO:0000256" key="6">
    <source>
        <dbReference type="ARBA" id="ARBA00022676"/>
    </source>
</evidence>
<protein>
    <recommendedName>
        <fullName evidence="4">Nicotinate-nucleotide--dimethylbenzimidazole phosphoribosyltransferase</fullName>
        <ecNumber evidence="3">2.4.2.21</ecNumber>
    </recommendedName>
    <alternativeName>
        <fullName evidence="8">N(1)-alpha-phosphoribosyltransferase</fullName>
    </alternativeName>
</protein>
<name>A0A6J7L791_9ZZZZ</name>
<comment type="pathway">
    <text evidence="1">Nucleoside biosynthesis; alpha-ribazole biosynthesis; alpha-ribazole from 5,6-dimethylbenzimidazole: step 1/2.</text>
</comment>
<dbReference type="PANTHER" id="PTHR43463:SF1">
    <property type="entry name" value="NICOTINATE-NUCLEOTIDE--DIMETHYLBENZIMIDAZOLE PHOSPHORIBOSYLTRANSFERASE"/>
    <property type="match status" value="1"/>
</dbReference>
<keyword evidence="5" id="KW-0169">Cobalamin biosynthesis</keyword>
<dbReference type="SUPFAM" id="SSF52733">
    <property type="entry name" value="Nicotinate mononucleotide:5,6-dimethylbenzimidazole phosphoribosyltransferase (CobT)"/>
    <property type="match status" value="1"/>
</dbReference>
<evidence type="ECO:0000256" key="1">
    <source>
        <dbReference type="ARBA" id="ARBA00005049"/>
    </source>
</evidence>
<evidence type="ECO:0000256" key="9">
    <source>
        <dbReference type="ARBA" id="ARBA00047340"/>
    </source>
</evidence>
<gene>
    <name evidence="11" type="ORF">UFOPK3773_02104</name>
</gene>
<dbReference type="InterPro" id="IPR036087">
    <property type="entry name" value="Nict_dMeBzImd_PRibTrfase_sf"/>
</dbReference>
<dbReference type="Gene3D" id="3.40.50.10210">
    <property type="match status" value="1"/>
</dbReference>
<dbReference type="GO" id="GO:0009236">
    <property type="term" value="P:cobalamin biosynthetic process"/>
    <property type="evidence" value="ECO:0007669"/>
    <property type="project" value="UniProtKB-KW"/>
</dbReference>
<dbReference type="Gene3D" id="1.10.1610.10">
    <property type="match status" value="1"/>
</dbReference>
<evidence type="ECO:0000256" key="7">
    <source>
        <dbReference type="ARBA" id="ARBA00022679"/>
    </source>
</evidence>
<dbReference type="EC" id="2.4.2.21" evidence="3"/>
<dbReference type="GO" id="GO:0008939">
    <property type="term" value="F:nicotinate-nucleotide-dimethylbenzimidazole phosphoribosyltransferase activity"/>
    <property type="evidence" value="ECO:0007669"/>
    <property type="project" value="UniProtKB-EC"/>
</dbReference>
<dbReference type="NCBIfam" id="NF000996">
    <property type="entry name" value="PRK00105.1"/>
    <property type="match status" value="1"/>
</dbReference>
<evidence type="ECO:0000256" key="8">
    <source>
        <dbReference type="ARBA" id="ARBA00030686"/>
    </source>
</evidence>
<dbReference type="InterPro" id="IPR023195">
    <property type="entry name" value="Nict_dMeBzImd_PRibTrfase_N"/>
</dbReference>
<dbReference type="NCBIfam" id="TIGR03160">
    <property type="entry name" value="cobT_DBIPRT"/>
    <property type="match status" value="1"/>
</dbReference>
<dbReference type="AlphaFoldDB" id="A0A6J7L791"/>
<comment type="similarity">
    <text evidence="2">Belongs to the CobT family.</text>
</comment>
<dbReference type="CDD" id="cd02439">
    <property type="entry name" value="DMB-PRT_CobT"/>
    <property type="match status" value="1"/>
</dbReference>
<keyword evidence="7" id="KW-0808">Transferase</keyword>
<evidence type="ECO:0000256" key="2">
    <source>
        <dbReference type="ARBA" id="ARBA00007110"/>
    </source>
</evidence>
<comment type="catalytic activity">
    <reaction evidence="9">
        <text>5,6-dimethylbenzimidazole + nicotinate beta-D-ribonucleotide = alpha-ribazole 5'-phosphate + nicotinate + H(+)</text>
        <dbReference type="Rhea" id="RHEA:11196"/>
        <dbReference type="ChEBI" id="CHEBI:15378"/>
        <dbReference type="ChEBI" id="CHEBI:15890"/>
        <dbReference type="ChEBI" id="CHEBI:32544"/>
        <dbReference type="ChEBI" id="CHEBI:57502"/>
        <dbReference type="ChEBI" id="CHEBI:57918"/>
        <dbReference type="EC" id="2.4.2.21"/>
    </reaction>
</comment>
<sequence>MTDMSTSRDWAMIAPADLMGRLTDPDEEFRKQAASRQAMLTKPAGALGRLEDVSVWLSGVQGQCPPSTPNDARVVVFAGDHGVARTSGTSAYPPEVTAQMVLNFLAGGAAVNVLARAAGASVRVVDISVDVDPSFYELPADTMAALTRYRVRRGSGSLDREDALTREEAVAAFSAGVAIADEEIDGGADLLIAGDMGIGNTTPAAVLVGLITKTDPSLVVGRGTGIDDTTWMRKCAAVRDGMRRGRPHVGDPLGLLAAVGGADLAAISGFLLEASVRRVPVLLDGIISSTCALVANRMAYGASEWWLASHRSTEPAAVAALNYLSLVPLLDLGMRLGEGTGALTALPLVRAAADTLREMATFEQAAVSDRATVSEPDESGPDESGPEPESEPA</sequence>
<dbReference type="InterPro" id="IPR003200">
    <property type="entry name" value="Nict_dMeBzImd_PRibTrfase"/>
</dbReference>
<dbReference type="EMBL" id="CAFBNF010000326">
    <property type="protein sequence ID" value="CAB4962773.1"/>
    <property type="molecule type" value="Genomic_DNA"/>
</dbReference>